<dbReference type="RefSeq" id="WP_345233699.1">
    <property type="nucleotide sequence ID" value="NZ_BAABIQ010000043.1"/>
</dbReference>
<dbReference type="EC" id="2.7.7.41" evidence="6 18"/>
<evidence type="ECO:0000256" key="7">
    <source>
        <dbReference type="ARBA" id="ARBA00019373"/>
    </source>
</evidence>
<dbReference type="PROSITE" id="PS01315">
    <property type="entry name" value="CDS"/>
    <property type="match status" value="1"/>
</dbReference>
<evidence type="ECO:0000256" key="19">
    <source>
        <dbReference type="SAM" id="Phobius"/>
    </source>
</evidence>
<dbReference type="Proteomes" id="UP001501411">
    <property type="component" value="Unassembled WGS sequence"/>
</dbReference>
<evidence type="ECO:0000313" key="20">
    <source>
        <dbReference type="EMBL" id="GAA4802761.1"/>
    </source>
</evidence>
<comment type="pathway">
    <text evidence="3 18">Phospholipid metabolism; CDP-diacylglycerol biosynthesis; CDP-diacylglycerol from sn-glycerol 3-phosphate: step 3/3.</text>
</comment>
<comment type="catalytic activity">
    <reaction evidence="1 18">
        <text>a 1,2-diacyl-sn-glycero-3-phosphate + CTP + H(+) = a CDP-1,2-diacyl-sn-glycerol + diphosphate</text>
        <dbReference type="Rhea" id="RHEA:16229"/>
        <dbReference type="ChEBI" id="CHEBI:15378"/>
        <dbReference type="ChEBI" id="CHEBI:33019"/>
        <dbReference type="ChEBI" id="CHEBI:37563"/>
        <dbReference type="ChEBI" id="CHEBI:58332"/>
        <dbReference type="ChEBI" id="CHEBI:58608"/>
        <dbReference type="EC" id="2.7.7.41"/>
    </reaction>
</comment>
<keyword evidence="21" id="KW-1185">Reference proteome</keyword>
<proteinExistence type="inferred from homology"/>
<feature type="transmembrane region" description="Helical" evidence="19">
    <location>
        <begin position="202"/>
        <end position="220"/>
    </location>
</feature>
<keyword evidence="14" id="KW-0443">Lipid metabolism</keyword>
<evidence type="ECO:0000256" key="9">
    <source>
        <dbReference type="ARBA" id="ARBA00022516"/>
    </source>
</evidence>
<reference evidence="21" key="1">
    <citation type="journal article" date="2019" name="Int. J. Syst. Evol. Microbiol.">
        <title>The Global Catalogue of Microorganisms (GCM) 10K type strain sequencing project: providing services to taxonomists for standard genome sequencing and annotation.</title>
        <authorList>
            <consortium name="The Broad Institute Genomics Platform"/>
            <consortium name="The Broad Institute Genome Sequencing Center for Infectious Disease"/>
            <person name="Wu L."/>
            <person name="Ma J."/>
        </authorList>
    </citation>
    <scope>NUCLEOTIDE SEQUENCE [LARGE SCALE GENOMIC DNA]</scope>
    <source>
        <strain evidence="21">JCM 18200</strain>
    </source>
</reference>
<evidence type="ECO:0000256" key="12">
    <source>
        <dbReference type="ARBA" id="ARBA00022695"/>
    </source>
</evidence>
<keyword evidence="15 19" id="KW-0472">Membrane</keyword>
<dbReference type="InterPro" id="IPR000374">
    <property type="entry name" value="PC_trans"/>
</dbReference>
<comment type="similarity">
    <text evidence="5 18">Belongs to the CDS family.</text>
</comment>
<keyword evidence="10 18" id="KW-0808">Transferase</keyword>
<feature type="transmembrane region" description="Helical" evidence="19">
    <location>
        <begin position="80"/>
        <end position="97"/>
    </location>
</feature>
<dbReference type="EMBL" id="BAABIQ010000043">
    <property type="protein sequence ID" value="GAA4802761.1"/>
    <property type="molecule type" value="Genomic_DNA"/>
</dbReference>
<evidence type="ECO:0000256" key="1">
    <source>
        <dbReference type="ARBA" id="ARBA00001698"/>
    </source>
</evidence>
<keyword evidence="13 19" id="KW-1133">Transmembrane helix</keyword>
<feature type="transmembrane region" description="Helical" evidence="19">
    <location>
        <begin position="6"/>
        <end position="33"/>
    </location>
</feature>
<keyword evidence="16" id="KW-0594">Phospholipid biosynthesis</keyword>
<keyword evidence="12 18" id="KW-0548">Nucleotidyltransferase</keyword>
<accession>A0ABP9C466</accession>
<evidence type="ECO:0000256" key="2">
    <source>
        <dbReference type="ARBA" id="ARBA00004651"/>
    </source>
</evidence>
<feature type="transmembrane region" description="Helical" evidence="19">
    <location>
        <begin position="177"/>
        <end position="196"/>
    </location>
</feature>
<feature type="transmembrane region" description="Helical" evidence="19">
    <location>
        <begin position="54"/>
        <end position="74"/>
    </location>
</feature>
<keyword evidence="8" id="KW-1003">Cell membrane</keyword>
<comment type="caution">
    <text evidence="20">The sequence shown here is derived from an EMBL/GenBank/DDBJ whole genome shotgun (WGS) entry which is preliminary data.</text>
</comment>
<evidence type="ECO:0000256" key="18">
    <source>
        <dbReference type="RuleBase" id="RU003938"/>
    </source>
</evidence>
<evidence type="ECO:0000256" key="10">
    <source>
        <dbReference type="ARBA" id="ARBA00022679"/>
    </source>
</evidence>
<feature type="transmembrane region" description="Helical" evidence="19">
    <location>
        <begin position="104"/>
        <end position="124"/>
    </location>
</feature>
<dbReference type="PANTHER" id="PTHR46382">
    <property type="entry name" value="PHOSPHATIDATE CYTIDYLYLTRANSFERASE"/>
    <property type="match status" value="1"/>
</dbReference>
<name>A0ABP9C466_9SPHI</name>
<evidence type="ECO:0000256" key="13">
    <source>
        <dbReference type="ARBA" id="ARBA00022989"/>
    </source>
</evidence>
<feature type="transmembrane region" description="Helical" evidence="19">
    <location>
        <begin position="136"/>
        <end position="156"/>
    </location>
</feature>
<gene>
    <name evidence="20" type="ORF">GCM10023231_34630</name>
</gene>
<keyword evidence="9" id="KW-0444">Lipid biosynthesis</keyword>
<dbReference type="PANTHER" id="PTHR46382:SF1">
    <property type="entry name" value="PHOSPHATIDATE CYTIDYLYLTRANSFERASE"/>
    <property type="match status" value="1"/>
</dbReference>
<organism evidence="20 21">
    <name type="scientific">Olivibacter ginsenosidimutans</name>
    <dbReference type="NCBI Taxonomy" id="1176537"/>
    <lineage>
        <taxon>Bacteria</taxon>
        <taxon>Pseudomonadati</taxon>
        <taxon>Bacteroidota</taxon>
        <taxon>Sphingobacteriia</taxon>
        <taxon>Sphingobacteriales</taxon>
        <taxon>Sphingobacteriaceae</taxon>
        <taxon>Olivibacter</taxon>
    </lineage>
</organism>
<evidence type="ECO:0000256" key="14">
    <source>
        <dbReference type="ARBA" id="ARBA00023098"/>
    </source>
</evidence>
<evidence type="ECO:0000256" key="15">
    <source>
        <dbReference type="ARBA" id="ARBA00023136"/>
    </source>
</evidence>
<sequence length="266" mass="29687">MKTRAITGFFFVLVLLAAVLFSAYAFSIFFLIVALLSQAEFYKMITSDQIKPQVIGGLVLGAVVFSLSIMVTLFAIPSKLLLLVIPFAIGIYLLELYKKNTHPFLNIALTFFGLIYAVLPFIFFYKLGFLMQDYQYSYPLSFLLLLWTNDTGAYLVGKQFGKHKLFERHSPKKTWEGFIGGLVLSVLVAIVIHHYFGGLTVFQWIGVGLIISIFGTMGDLTESMLKRSLQVKDSGSLLPGHGGLLDRFDGLLVAAPLVYVFLKLLI</sequence>
<evidence type="ECO:0000256" key="17">
    <source>
        <dbReference type="ARBA" id="ARBA00023264"/>
    </source>
</evidence>
<keyword evidence="17" id="KW-1208">Phospholipid metabolism</keyword>
<evidence type="ECO:0000256" key="8">
    <source>
        <dbReference type="ARBA" id="ARBA00022475"/>
    </source>
</evidence>
<evidence type="ECO:0000256" key="3">
    <source>
        <dbReference type="ARBA" id="ARBA00005119"/>
    </source>
</evidence>
<comment type="subcellular location">
    <subcellularLocation>
        <location evidence="2">Cell membrane</location>
        <topology evidence="2">Multi-pass membrane protein</topology>
    </subcellularLocation>
</comment>
<keyword evidence="11 18" id="KW-0812">Transmembrane</keyword>
<protein>
    <recommendedName>
        <fullName evidence="7 18">Phosphatidate cytidylyltransferase</fullName>
        <ecNumber evidence="6 18">2.7.7.41</ecNumber>
    </recommendedName>
</protein>
<evidence type="ECO:0000256" key="16">
    <source>
        <dbReference type="ARBA" id="ARBA00023209"/>
    </source>
</evidence>
<evidence type="ECO:0000313" key="21">
    <source>
        <dbReference type="Proteomes" id="UP001501411"/>
    </source>
</evidence>
<comment type="pathway">
    <text evidence="4">Lipid metabolism.</text>
</comment>
<dbReference type="Pfam" id="PF01148">
    <property type="entry name" value="CTP_transf_1"/>
    <property type="match status" value="1"/>
</dbReference>
<evidence type="ECO:0000256" key="5">
    <source>
        <dbReference type="ARBA" id="ARBA00010185"/>
    </source>
</evidence>
<evidence type="ECO:0000256" key="6">
    <source>
        <dbReference type="ARBA" id="ARBA00012487"/>
    </source>
</evidence>
<evidence type="ECO:0000256" key="4">
    <source>
        <dbReference type="ARBA" id="ARBA00005189"/>
    </source>
</evidence>
<dbReference type="GO" id="GO:0016779">
    <property type="term" value="F:nucleotidyltransferase activity"/>
    <property type="evidence" value="ECO:0007669"/>
    <property type="project" value="UniProtKB-KW"/>
</dbReference>
<evidence type="ECO:0000256" key="11">
    <source>
        <dbReference type="ARBA" id="ARBA00022692"/>
    </source>
</evidence>